<sequence>MPMSEYNTTTYTSYVPYHI</sequence>
<reference evidence="1" key="1">
    <citation type="submission" date="2014-09" db="EMBL/GenBank/DDBJ databases">
        <authorList>
            <person name="Magalhaes I.L.F."/>
            <person name="Oliveira U."/>
            <person name="Santos F.R."/>
            <person name="Vidigal T.H.D.A."/>
            <person name="Brescovit A.D."/>
            <person name="Santos A.J."/>
        </authorList>
    </citation>
    <scope>NUCLEOTIDE SEQUENCE</scope>
    <source>
        <tissue evidence="1">Shoot tissue taken approximately 20 cm above the soil surface</tissue>
    </source>
</reference>
<name>A0A0A9AVP5_ARUDO</name>
<reference evidence="1" key="2">
    <citation type="journal article" date="2015" name="Data Brief">
        <title>Shoot transcriptome of the giant reed, Arundo donax.</title>
        <authorList>
            <person name="Barrero R.A."/>
            <person name="Guerrero F.D."/>
            <person name="Moolhuijzen P."/>
            <person name="Goolsby J.A."/>
            <person name="Tidwell J."/>
            <person name="Bellgard S.E."/>
            <person name="Bellgard M.I."/>
        </authorList>
    </citation>
    <scope>NUCLEOTIDE SEQUENCE</scope>
    <source>
        <tissue evidence="1">Shoot tissue taken approximately 20 cm above the soil surface</tissue>
    </source>
</reference>
<dbReference type="EMBL" id="GBRH01246763">
    <property type="protein sequence ID" value="JAD51132.1"/>
    <property type="molecule type" value="Transcribed_RNA"/>
</dbReference>
<dbReference type="AlphaFoldDB" id="A0A0A9AVP5"/>
<proteinExistence type="predicted"/>
<accession>A0A0A9AVP5</accession>
<organism evidence="1">
    <name type="scientific">Arundo donax</name>
    <name type="common">Giant reed</name>
    <name type="synonym">Donax arundinaceus</name>
    <dbReference type="NCBI Taxonomy" id="35708"/>
    <lineage>
        <taxon>Eukaryota</taxon>
        <taxon>Viridiplantae</taxon>
        <taxon>Streptophyta</taxon>
        <taxon>Embryophyta</taxon>
        <taxon>Tracheophyta</taxon>
        <taxon>Spermatophyta</taxon>
        <taxon>Magnoliopsida</taxon>
        <taxon>Liliopsida</taxon>
        <taxon>Poales</taxon>
        <taxon>Poaceae</taxon>
        <taxon>PACMAD clade</taxon>
        <taxon>Arundinoideae</taxon>
        <taxon>Arundineae</taxon>
        <taxon>Arundo</taxon>
    </lineage>
</organism>
<evidence type="ECO:0000313" key="1">
    <source>
        <dbReference type="EMBL" id="JAD51132.1"/>
    </source>
</evidence>
<protein>
    <submittedName>
        <fullName evidence="1">Uncharacterized protein</fullName>
    </submittedName>
</protein>